<evidence type="ECO:0000313" key="3">
    <source>
        <dbReference type="EMBL" id="RLN41279.1"/>
    </source>
</evidence>
<keyword evidence="4" id="KW-1185">Reference proteome</keyword>
<gene>
    <name evidence="3" type="ORF">C2845_PM01G15020</name>
</gene>
<dbReference type="AlphaFoldDB" id="A0A3L6TM49"/>
<keyword evidence="1" id="KW-0732">Signal</keyword>
<dbReference type="SUPFAM" id="SSF53474">
    <property type="entry name" value="alpha/beta-Hydrolases"/>
    <property type="match status" value="1"/>
</dbReference>
<evidence type="ECO:0000313" key="4">
    <source>
        <dbReference type="Proteomes" id="UP000275267"/>
    </source>
</evidence>
<evidence type="ECO:0000256" key="1">
    <source>
        <dbReference type="SAM" id="SignalP"/>
    </source>
</evidence>
<dbReference type="InterPro" id="IPR002921">
    <property type="entry name" value="Fungal_lipase-type"/>
</dbReference>
<feature type="chain" id="PRO_5018258952" evidence="1">
    <location>
        <begin position="31"/>
        <end position="336"/>
    </location>
</feature>
<dbReference type="PANTHER" id="PTHR45856">
    <property type="entry name" value="ALPHA/BETA-HYDROLASES SUPERFAMILY PROTEIN"/>
    <property type="match status" value="1"/>
</dbReference>
<dbReference type="Gene3D" id="3.40.50.1820">
    <property type="entry name" value="alpha/beta hydrolase"/>
    <property type="match status" value="1"/>
</dbReference>
<dbReference type="EMBL" id="PQIB02000001">
    <property type="protein sequence ID" value="RLN41279.1"/>
    <property type="molecule type" value="Genomic_DNA"/>
</dbReference>
<accession>A0A3L6TM49</accession>
<name>A0A3L6TM49_PANMI</name>
<protein>
    <submittedName>
        <fullName evidence="3">Lipase-like</fullName>
    </submittedName>
</protein>
<feature type="domain" description="Fungal lipase-type" evidence="2">
    <location>
        <begin position="101"/>
        <end position="229"/>
    </location>
</feature>
<dbReference type="STRING" id="4540.A0A3L6TM49"/>
<feature type="signal peptide" evidence="1">
    <location>
        <begin position="1"/>
        <end position="30"/>
    </location>
</feature>
<dbReference type="GO" id="GO:0006629">
    <property type="term" value="P:lipid metabolic process"/>
    <property type="evidence" value="ECO:0007669"/>
    <property type="project" value="InterPro"/>
</dbReference>
<dbReference type="InterPro" id="IPR029058">
    <property type="entry name" value="AB_hydrolase_fold"/>
</dbReference>
<reference evidence="4" key="1">
    <citation type="journal article" date="2019" name="Nat. Commun.">
        <title>The genome of broomcorn millet.</title>
        <authorList>
            <person name="Zou C."/>
            <person name="Miki D."/>
            <person name="Li D."/>
            <person name="Tang Q."/>
            <person name="Xiao L."/>
            <person name="Rajput S."/>
            <person name="Deng P."/>
            <person name="Jia W."/>
            <person name="Huang R."/>
            <person name="Zhang M."/>
            <person name="Sun Y."/>
            <person name="Hu J."/>
            <person name="Fu X."/>
            <person name="Schnable P.S."/>
            <person name="Li F."/>
            <person name="Zhang H."/>
            <person name="Feng B."/>
            <person name="Zhu X."/>
            <person name="Liu R."/>
            <person name="Schnable J.C."/>
            <person name="Zhu J.-K."/>
            <person name="Zhang H."/>
        </authorList>
    </citation>
    <scope>NUCLEOTIDE SEQUENCE [LARGE SCALE GENOMIC DNA]</scope>
</reference>
<dbReference type="PANTHER" id="PTHR45856:SF19">
    <property type="entry name" value="ALPHA_BETA-HYDROLASES SUPERFAMILY PROTEIN"/>
    <property type="match status" value="1"/>
</dbReference>
<evidence type="ECO:0000259" key="2">
    <source>
        <dbReference type="Pfam" id="PF01764"/>
    </source>
</evidence>
<organism evidence="3 4">
    <name type="scientific">Panicum miliaceum</name>
    <name type="common">Proso millet</name>
    <name type="synonym">Broomcorn millet</name>
    <dbReference type="NCBI Taxonomy" id="4540"/>
    <lineage>
        <taxon>Eukaryota</taxon>
        <taxon>Viridiplantae</taxon>
        <taxon>Streptophyta</taxon>
        <taxon>Embryophyta</taxon>
        <taxon>Tracheophyta</taxon>
        <taxon>Spermatophyta</taxon>
        <taxon>Magnoliopsida</taxon>
        <taxon>Liliopsida</taxon>
        <taxon>Poales</taxon>
        <taxon>Poaceae</taxon>
        <taxon>PACMAD clade</taxon>
        <taxon>Panicoideae</taxon>
        <taxon>Panicodae</taxon>
        <taxon>Paniceae</taxon>
        <taxon>Panicinae</taxon>
        <taxon>Panicum</taxon>
        <taxon>Panicum sect. Panicum</taxon>
    </lineage>
</organism>
<proteinExistence type="predicted"/>
<dbReference type="CDD" id="cd00519">
    <property type="entry name" value="Lipase_3"/>
    <property type="match status" value="1"/>
</dbReference>
<dbReference type="OrthoDB" id="426718at2759"/>
<dbReference type="Proteomes" id="UP000275267">
    <property type="component" value="Unassembled WGS sequence"/>
</dbReference>
<dbReference type="Pfam" id="PF01764">
    <property type="entry name" value="Lipase_3"/>
    <property type="match status" value="1"/>
</dbReference>
<dbReference type="InterPro" id="IPR051218">
    <property type="entry name" value="Sec_MonoDiacylglyc_Lipase"/>
</dbReference>
<comment type="caution">
    <text evidence="3">The sequence shown here is derived from an EMBL/GenBank/DDBJ whole genome shotgun (WGS) entry which is preliminary data.</text>
</comment>
<sequence length="336" mass="37485">MDRPRRAVESAAPAAVLVLLLLSIAPPGGARRDWGFRSPSSSAGFTEPNTKSDVKNNGQTFVLNYTLAKAIVQYASAFKHNKYALFTDFIVGPFLQNRALSLQNWIKDMIWKQVNLNYPNVPNAKVHTGFYSSYNNTLLRPAITNAVRKARKLHRASDIIVTGHSMGGAIASFCALDLAIRFGSNNVHLMTFGQPRVGNAAFASYFAKYVPNTIRMTHERDIVPHLPPYFFFLPQLTYRHFPREVWEHEVDGNTTFQVCDGSGEDPNCCRSIFVLFWSASDHLTYMGVKIEADDWSTCRIVLGRSAEQLQMNLASNIVTSGRSVDVVIADDSTQVD</sequence>